<gene>
    <name evidence="1" type="ORF">FMOSSE_LOCUS4909</name>
</gene>
<dbReference type="Proteomes" id="UP000789375">
    <property type="component" value="Unassembled WGS sequence"/>
</dbReference>
<name>A0A9N9A6J0_FUNMO</name>
<dbReference type="EMBL" id="CAJVPP010000875">
    <property type="protein sequence ID" value="CAG8518502.1"/>
    <property type="molecule type" value="Genomic_DNA"/>
</dbReference>
<organism evidence="1 2">
    <name type="scientific">Funneliformis mosseae</name>
    <name type="common">Endomycorrhizal fungus</name>
    <name type="synonym">Glomus mosseae</name>
    <dbReference type="NCBI Taxonomy" id="27381"/>
    <lineage>
        <taxon>Eukaryota</taxon>
        <taxon>Fungi</taxon>
        <taxon>Fungi incertae sedis</taxon>
        <taxon>Mucoromycota</taxon>
        <taxon>Glomeromycotina</taxon>
        <taxon>Glomeromycetes</taxon>
        <taxon>Glomerales</taxon>
        <taxon>Glomeraceae</taxon>
        <taxon>Funneliformis</taxon>
    </lineage>
</organism>
<proteinExistence type="predicted"/>
<protein>
    <submittedName>
        <fullName evidence="1">9208_t:CDS:1</fullName>
    </submittedName>
</protein>
<accession>A0A9N9A6J0</accession>
<reference evidence="1" key="1">
    <citation type="submission" date="2021-06" db="EMBL/GenBank/DDBJ databases">
        <authorList>
            <person name="Kallberg Y."/>
            <person name="Tangrot J."/>
            <person name="Rosling A."/>
        </authorList>
    </citation>
    <scope>NUCLEOTIDE SEQUENCE</scope>
    <source>
        <strain evidence="1">87-6 pot B 2015</strain>
    </source>
</reference>
<dbReference type="AlphaFoldDB" id="A0A9N9A6J0"/>
<sequence length="109" mass="12382">KKVCNGTIGIVINFDLSFLEVRVAFNVIGGIIDIVIKRESDKFIVDGKPFSRCQFSLQIAFTLTVHKTHCTDWSKVYIASFHPSAFINDMSMVEEYRRLEKKASTPLPL</sequence>
<evidence type="ECO:0000313" key="1">
    <source>
        <dbReference type="EMBL" id="CAG8518502.1"/>
    </source>
</evidence>
<keyword evidence="2" id="KW-1185">Reference proteome</keyword>
<evidence type="ECO:0000313" key="2">
    <source>
        <dbReference type="Proteomes" id="UP000789375"/>
    </source>
</evidence>
<feature type="non-terminal residue" evidence="1">
    <location>
        <position position="1"/>
    </location>
</feature>
<comment type="caution">
    <text evidence="1">The sequence shown here is derived from an EMBL/GenBank/DDBJ whole genome shotgun (WGS) entry which is preliminary data.</text>
</comment>